<comment type="subcellular location">
    <subcellularLocation>
        <location evidence="1">Secreted</location>
    </subcellularLocation>
</comment>
<keyword evidence="2" id="KW-0964">Secreted</keyword>
<sequence length="143" mass="15729">MKSKPTVAPADQVAFYAYLSASTAANLPSKHILVFDHVVLNKGQGYHQDDGIFIVPSHGVYVFAWTVGVQYHGWTPLEIVVNGVVFGSTFVNGGTDDWDFSTGIVVVEIHTGDHVYIRMAETGRELVHSNWGGRTSFSGWKLF</sequence>
<dbReference type="PRINTS" id="PR00007">
    <property type="entry name" value="COMPLEMNTC1Q"/>
</dbReference>
<reference evidence="4" key="1">
    <citation type="journal article" date="2012" name="Nature">
        <title>The oyster genome reveals stress adaptation and complexity of shell formation.</title>
        <authorList>
            <person name="Zhang G."/>
            <person name="Fang X."/>
            <person name="Guo X."/>
            <person name="Li L."/>
            <person name="Luo R."/>
            <person name="Xu F."/>
            <person name="Yang P."/>
            <person name="Zhang L."/>
            <person name="Wang X."/>
            <person name="Qi H."/>
            <person name="Xiong Z."/>
            <person name="Que H."/>
            <person name="Xie Y."/>
            <person name="Holland P.W."/>
            <person name="Paps J."/>
            <person name="Zhu Y."/>
            <person name="Wu F."/>
            <person name="Chen Y."/>
            <person name="Wang J."/>
            <person name="Peng C."/>
            <person name="Meng J."/>
            <person name="Yang L."/>
            <person name="Liu J."/>
            <person name="Wen B."/>
            <person name="Zhang N."/>
            <person name="Huang Z."/>
            <person name="Zhu Q."/>
            <person name="Feng Y."/>
            <person name="Mount A."/>
            <person name="Hedgecock D."/>
            <person name="Xu Z."/>
            <person name="Liu Y."/>
            <person name="Domazet-Loso T."/>
            <person name="Du Y."/>
            <person name="Sun X."/>
            <person name="Zhang S."/>
            <person name="Liu B."/>
            <person name="Cheng P."/>
            <person name="Jiang X."/>
            <person name="Li J."/>
            <person name="Fan D."/>
            <person name="Wang W."/>
            <person name="Fu W."/>
            <person name="Wang T."/>
            <person name="Wang B."/>
            <person name="Zhang J."/>
            <person name="Peng Z."/>
            <person name="Li Y."/>
            <person name="Li N."/>
            <person name="Wang J."/>
            <person name="Chen M."/>
            <person name="He Y."/>
            <person name="Tan F."/>
            <person name="Song X."/>
            <person name="Zheng Q."/>
            <person name="Huang R."/>
            <person name="Yang H."/>
            <person name="Du X."/>
            <person name="Chen L."/>
            <person name="Yang M."/>
            <person name="Gaffney P.M."/>
            <person name="Wang S."/>
            <person name="Luo L."/>
            <person name="She Z."/>
            <person name="Ming Y."/>
            <person name="Huang W."/>
            <person name="Zhang S."/>
            <person name="Huang B."/>
            <person name="Zhang Y."/>
            <person name="Qu T."/>
            <person name="Ni P."/>
            <person name="Miao G."/>
            <person name="Wang J."/>
            <person name="Wang Q."/>
            <person name="Steinberg C.E."/>
            <person name="Wang H."/>
            <person name="Li N."/>
            <person name="Qian L."/>
            <person name="Zhang G."/>
            <person name="Li Y."/>
            <person name="Yang H."/>
            <person name="Liu X."/>
            <person name="Wang J."/>
            <person name="Yin Y."/>
            <person name="Wang J."/>
        </authorList>
    </citation>
    <scope>NUCLEOTIDE SEQUENCE [LARGE SCALE GENOMIC DNA]</scope>
    <source>
        <strain evidence="4">05x7-T-G4-1.051#20</strain>
    </source>
</reference>
<organism evidence="4">
    <name type="scientific">Magallana gigas</name>
    <name type="common">Pacific oyster</name>
    <name type="synonym">Crassostrea gigas</name>
    <dbReference type="NCBI Taxonomy" id="29159"/>
    <lineage>
        <taxon>Eukaryota</taxon>
        <taxon>Metazoa</taxon>
        <taxon>Spiralia</taxon>
        <taxon>Lophotrochozoa</taxon>
        <taxon>Mollusca</taxon>
        <taxon>Bivalvia</taxon>
        <taxon>Autobranchia</taxon>
        <taxon>Pteriomorphia</taxon>
        <taxon>Ostreida</taxon>
        <taxon>Ostreoidea</taxon>
        <taxon>Ostreidae</taxon>
        <taxon>Magallana</taxon>
    </lineage>
</organism>
<dbReference type="HOGENOM" id="CLU_001074_8_3_1"/>
<dbReference type="PANTHER" id="PTHR22923">
    <property type="entry name" value="CEREBELLIN-RELATED"/>
    <property type="match status" value="1"/>
</dbReference>
<dbReference type="PANTHER" id="PTHR22923:SF116">
    <property type="entry name" value="C1Q DOMAIN-CONTAINING PROTEIN"/>
    <property type="match status" value="1"/>
</dbReference>
<gene>
    <name evidence="4" type="ORF">CGI_10024596</name>
</gene>
<evidence type="ECO:0000256" key="3">
    <source>
        <dbReference type="ARBA" id="ARBA00022729"/>
    </source>
</evidence>
<dbReference type="Gene3D" id="2.60.120.40">
    <property type="match status" value="1"/>
</dbReference>
<evidence type="ECO:0000256" key="1">
    <source>
        <dbReference type="ARBA" id="ARBA00004613"/>
    </source>
</evidence>
<dbReference type="InterPro" id="IPR008983">
    <property type="entry name" value="Tumour_necrosis_fac-like_dom"/>
</dbReference>
<dbReference type="InterPro" id="IPR050822">
    <property type="entry name" value="Cerebellin_Synaptic_Org"/>
</dbReference>
<evidence type="ECO:0000313" key="4">
    <source>
        <dbReference type="EMBL" id="EKC39193.1"/>
    </source>
</evidence>
<protein>
    <submittedName>
        <fullName evidence="4">Complement C1q-like protein 4</fullName>
    </submittedName>
</protein>
<dbReference type="Pfam" id="PF00386">
    <property type="entry name" value="C1q"/>
    <property type="match status" value="1"/>
</dbReference>
<dbReference type="EMBL" id="JH816189">
    <property type="protein sequence ID" value="EKC39193.1"/>
    <property type="molecule type" value="Genomic_DNA"/>
</dbReference>
<accession>K1QZU3</accession>
<dbReference type="AlphaFoldDB" id="K1QZU3"/>
<dbReference type="GO" id="GO:0005576">
    <property type="term" value="C:extracellular region"/>
    <property type="evidence" value="ECO:0007669"/>
    <property type="project" value="UniProtKB-SubCell"/>
</dbReference>
<dbReference type="InterPro" id="IPR001073">
    <property type="entry name" value="C1q_dom"/>
</dbReference>
<dbReference type="SUPFAM" id="SSF49842">
    <property type="entry name" value="TNF-like"/>
    <property type="match status" value="1"/>
</dbReference>
<dbReference type="PROSITE" id="PS50871">
    <property type="entry name" value="C1Q"/>
    <property type="match status" value="1"/>
</dbReference>
<name>K1QZU3_MAGGI</name>
<dbReference type="InParanoid" id="K1QZU3"/>
<keyword evidence="3" id="KW-0732">Signal</keyword>
<dbReference type="SMART" id="SM00110">
    <property type="entry name" value="C1Q"/>
    <property type="match status" value="1"/>
</dbReference>
<evidence type="ECO:0000256" key="2">
    <source>
        <dbReference type="ARBA" id="ARBA00022525"/>
    </source>
</evidence>
<proteinExistence type="predicted"/>